<keyword evidence="20" id="KW-1185">Reference proteome</keyword>
<evidence type="ECO:0000256" key="10">
    <source>
        <dbReference type="ARBA" id="ARBA00023239"/>
    </source>
</evidence>
<feature type="binding site" evidence="16">
    <location>
        <position position="124"/>
    </location>
    <ligand>
        <name>Zn(2+)</name>
        <dbReference type="ChEBI" id="CHEBI:29105"/>
        <note>catalytic</note>
    </ligand>
</feature>
<evidence type="ECO:0000256" key="5">
    <source>
        <dbReference type="ARBA" id="ARBA00012053"/>
    </source>
</evidence>
<keyword evidence="11 17" id="KW-0627">Porphyrin biosynthesis</keyword>
<dbReference type="InterPro" id="IPR030656">
    <property type="entry name" value="ALAD_AS"/>
</dbReference>
<evidence type="ECO:0000256" key="9">
    <source>
        <dbReference type="ARBA" id="ARBA00023133"/>
    </source>
</evidence>
<evidence type="ECO:0000256" key="1">
    <source>
        <dbReference type="ARBA" id="ARBA00001947"/>
    </source>
</evidence>
<evidence type="ECO:0000256" key="7">
    <source>
        <dbReference type="ARBA" id="ARBA00022723"/>
    </source>
</evidence>
<comment type="caution">
    <text evidence="19">The sequence shown here is derived from an EMBL/GenBank/DDBJ whole genome shotgun (WGS) entry which is preliminary data.</text>
</comment>
<dbReference type="GO" id="GO:0004655">
    <property type="term" value="F:porphobilinogen synthase activity"/>
    <property type="evidence" value="ECO:0007669"/>
    <property type="project" value="UniProtKB-EC"/>
</dbReference>
<feature type="active site" description="Schiff-base intermediate with substrate" evidence="14">
    <location>
        <position position="254"/>
    </location>
</feature>
<dbReference type="AlphaFoldDB" id="A0A507F9T9"/>
<feature type="binding site" evidence="15">
    <location>
        <position position="223"/>
    </location>
    <ligand>
        <name>5-aminolevulinate</name>
        <dbReference type="ChEBI" id="CHEBI:356416"/>
        <label>1</label>
    </ligand>
</feature>
<dbReference type="GO" id="GO:0005829">
    <property type="term" value="C:cytosol"/>
    <property type="evidence" value="ECO:0007669"/>
    <property type="project" value="TreeGrafter"/>
</dbReference>
<organism evidence="19 20">
    <name type="scientific">Chytriomyces confervae</name>
    <dbReference type="NCBI Taxonomy" id="246404"/>
    <lineage>
        <taxon>Eukaryota</taxon>
        <taxon>Fungi</taxon>
        <taxon>Fungi incertae sedis</taxon>
        <taxon>Chytridiomycota</taxon>
        <taxon>Chytridiomycota incertae sedis</taxon>
        <taxon>Chytridiomycetes</taxon>
        <taxon>Chytridiales</taxon>
        <taxon>Chytriomycetaceae</taxon>
        <taxon>Chytriomyces</taxon>
    </lineage>
</organism>
<evidence type="ECO:0000256" key="17">
    <source>
        <dbReference type="RuleBase" id="RU000515"/>
    </source>
</evidence>
<comment type="catalytic activity">
    <reaction evidence="13 17">
        <text>2 5-aminolevulinate = porphobilinogen + 2 H2O + H(+)</text>
        <dbReference type="Rhea" id="RHEA:24064"/>
        <dbReference type="ChEBI" id="CHEBI:15377"/>
        <dbReference type="ChEBI" id="CHEBI:15378"/>
        <dbReference type="ChEBI" id="CHEBI:58126"/>
        <dbReference type="ChEBI" id="CHEBI:356416"/>
        <dbReference type="EC" id="4.2.1.24"/>
    </reaction>
</comment>
<evidence type="ECO:0000256" key="3">
    <source>
        <dbReference type="ARBA" id="ARBA00008055"/>
    </source>
</evidence>
<comment type="subunit">
    <text evidence="4 17">Homooctamer.</text>
</comment>
<evidence type="ECO:0000256" key="16">
    <source>
        <dbReference type="PIRSR" id="PIRSR001415-3"/>
    </source>
</evidence>
<keyword evidence="9" id="KW-0350">Heme biosynthesis</keyword>
<dbReference type="Pfam" id="PF00490">
    <property type="entry name" value="ALAD"/>
    <property type="match status" value="1"/>
</dbReference>
<comment type="pathway">
    <text evidence="2">Porphyrin-containing compound metabolism; protoporphyrin-IX biosynthesis; coproporphyrinogen-III from 5-aminolevulinate: step 1/4.</text>
</comment>
<reference evidence="19 20" key="1">
    <citation type="journal article" date="2019" name="Sci. Rep.">
        <title>Comparative genomics of chytrid fungi reveal insights into the obligate biotrophic and pathogenic lifestyle of Synchytrium endobioticum.</title>
        <authorList>
            <person name="van de Vossenberg B.T.L.H."/>
            <person name="Warris S."/>
            <person name="Nguyen H.D.T."/>
            <person name="van Gent-Pelzer M.P.E."/>
            <person name="Joly D.L."/>
            <person name="van de Geest H.C."/>
            <person name="Bonants P.J.M."/>
            <person name="Smith D.S."/>
            <person name="Levesque C.A."/>
            <person name="van der Lee T.A.J."/>
        </authorList>
    </citation>
    <scope>NUCLEOTIDE SEQUENCE [LARGE SCALE GENOMIC DNA]</scope>
    <source>
        <strain evidence="19 20">CBS 675.73</strain>
    </source>
</reference>
<dbReference type="GO" id="GO:0008270">
    <property type="term" value="F:zinc ion binding"/>
    <property type="evidence" value="ECO:0007669"/>
    <property type="project" value="TreeGrafter"/>
</dbReference>
<dbReference type="PANTHER" id="PTHR11458:SF0">
    <property type="entry name" value="DELTA-AMINOLEVULINIC ACID DEHYDRATASE"/>
    <property type="match status" value="1"/>
</dbReference>
<keyword evidence="8 16" id="KW-0862">Zinc</keyword>
<keyword evidence="10 17" id="KW-0456">Lyase</keyword>
<dbReference type="SUPFAM" id="SSF51569">
    <property type="entry name" value="Aldolase"/>
    <property type="match status" value="1"/>
</dbReference>
<sequence>MGLDSFLHSSVSHPVLRAWAAVPNTLSATSLMYPLFITSDRDGKEEIAAMPGVFRFGVNRLKEALDPLIKSGLRSVILFGVPREEHAVKDDVGSAAEDPSGPVILAIQLLRSLYPSLLVACDVCLCPYTSHGHCGVLNADGTINNPASIKRLAEISVQYARAGCHVIAPSDMMDCRIGAIKEGLHEAGLAGNVAVMAYSAKFASGFYGPFRDAACSAPAAGDRKRYQLPPASRGLARRAVIRDAKEGADIVMVKPGYPYLDLVRDTKEVLPDLPIAVYQVSGEYAMLWHAASNNVFTLRVGVMEATEACLRAGASIIITYYTPQILGWLNEAKL</sequence>
<feature type="binding site" evidence="16">
    <location>
        <position position="134"/>
    </location>
    <ligand>
        <name>Zn(2+)</name>
        <dbReference type="ChEBI" id="CHEBI:29105"/>
        <note>catalytic</note>
    </ligand>
</feature>
<comment type="cofactor">
    <cofactor evidence="1">
        <name>Zn(2+)</name>
        <dbReference type="ChEBI" id="CHEBI:29105"/>
    </cofactor>
</comment>
<evidence type="ECO:0000256" key="2">
    <source>
        <dbReference type="ARBA" id="ARBA00004694"/>
    </source>
</evidence>
<proteinExistence type="inferred from homology"/>
<feature type="binding site" evidence="16">
    <location>
        <position position="126"/>
    </location>
    <ligand>
        <name>Zn(2+)</name>
        <dbReference type="ChEBI" id="CHEBI:29105"/>
        <note>catalytic</note>
    </ligand>
</feature>
<evidence type="ECO:0000256" key="12">
    <source>
        <dbReference type="ARBA" id="ARBA00025628"/>
    </source>
</evidence>
<evidence type="ECO:0000256" key="4">
    <source>
        <dbReference type="ARBA" id="ARBA00011823"/>
    </source>
</evidence>
<dbReference type="UniPathway" id="UPA00251">
    <property type="reaction ID" value="UER00318"/>
</dbReference>
<accession>A0A507F9T9</accession>
<feature type="binding site" evidence="15">
    <location>
        <position position="320"/>
    </location>
    <ligand>
        <name>5-aminolevulinate</name>
        <dbReference type="ChEBI" id="CHEBI:356416"/>
        <label>2</label>
    </ligand>
</feature>
<dbReference type="STRING" id="246404.A0A507F9T9"/>
<evidence type="ECO:0000256" key="11">
    <source>
        <dbReference type="ARBA" id="ARBA00023244"/>
    </source>
</evidence>
<keyword evidence="7 16" id="KW-0479">Metal-binding</keyword>
<dbReference type="InterPro" id="IPR001731">
    <property type="entry name" value="ALAD"/>
</dbReference>
<dbReference type="SMR" id="A0A507F9T9"/>
<dbReference type="Gene3D" id="3.20.20.70">
    <property type="entry name" value="Aldolase class I"/>
    <property type="match status" value="1"/>
</dbReference>
<dbReference type="PIRSF" id="PIRSF001415">
    <property type="entry name" value="Porphbilin_synth"/>
    <property type="match status" value="1"/>
</dbReference>
<dbReference type="EC" id="4.2.1.24" evidence="5 17"/>
<dbReference type="SMART" id="SM01004">
    <property type="entry name" value="ALAD"/>
    <property type="match status" value="1"/>
</dbReference>
<feature type="active site" description="Schiff-base intermediate with substrate" evidence="14">
    <location>
        <position position="201"/>
    </location>
</feature>
<dbReference type="PANTHER" id="PTHR11458">
    <property type="entry name" value="DELTA-AMINOLEVULINIC ACID DEHYDRATASE"/>
    <property type="match status" value="1"/>
</dbReference>
<evidence type="ECO:0000256" key="8">
    <source>
        <dbReference type="ARBA" id="ARBA00022833"/>
    </source>
</evidence>
<feature type="binding site" evidence="15">
    <location>
        <position position="211"/>
    </location>
    <ligand>
        <name>5-aminolevulinate</name>
        <dbReference type="ChEBI" id="CHEBI:356416"/>
        <label>1</label>
    </ligand>
</feature>
<name>A0A507F9T9_9FUNG</name>
<dbReference type="Proteomes" id="UP000320333">
    <property type="component" value="Unassembled WGS sequence"/>
</dbReference>
<evidence type="ECO:0000256" key="18">
    <source>
        <dbReference type="RuleBase" id="RU004161"/>
    </source>
</evidence>
<dbReference type="FunFam" id="3.20.20.70:FF:000048">
    <property type="entry name" value="Delta-aminolevulinic acid dehydratase"/>
    <property type="match status" value="1"/>
</dbReference>
<dbReference type="NCBIfam" id="NF006762">
    <property type="entry name" value="PRK09283.1"/>
    <property type="match status" value="1"/>
</dbReference>
<dbReference type="GO" id="GO:0006782">
    <property type="term" value="P:protoporphyrinogen IX biosynthetic process"/>
    <property type="evidence" value="ECO:0007669"/>
    <property type="project" value="UniProtKB-UniPathway"/>
</dbReference>
<dbReference type="EMBL" id="QEAP01000223">
    <property type="protein sequence ID" value="TPX72495.1"/>
    <property type="molecule type" value="Genomic_DNA"/>
</dbReference>
<protein>
    <recommendedName>
        <fullName evidence="6 17">Delta-aminolevulinic acid dehydratase</fullName>
        <ecNumber evidence="5 17">4.2.1.24</ecNumber>
    </recommendedName>
</protein>
<dbReference type="PRINTS" id="PR00144">
    <property type="entry name" value="DALDHYDRTASE"/>
</dbReference>
<dbReference type="OrthoDB" id="1530at2759"/>
<evidence type="ECO:0000313" key="20">
    <source>
        <dbReference type="Proteomes" id="UP000320333"/>
    </source>
</evidence>
<dbReference type="InterPro" id="IPR013785">
    <property type="entry name" value="Aldolase_TIM"/>
</dbReference>
<dbReference type="PROSITE" id="PS00169">
    <property type="entry name" value="D_ALA_DEHYDRATASE"/>
    <property type="match status" value="1"/>
</dbReference>
<evidence type="ECO:0000313" key="19">
    <source>
        <dbReference type="EMBL" id="TPX72495.1"/>
    </source>
</evidence>
<evidence type="ECO:0000256" key="14">
    <source>
        <dbReference type="PIRSR" id="PIRSR001415-1"/>
    </source>
</evidence>
<feature type="binding site" evidence="15">
    <location>
        <position position="281"/>
    </location>
    <ligand>
        <name>5-aminolevulinate</name>
        <dbReference type="ChEBI" id="CHEBI:356416"/>
        <label>2</label>
    </ligand>
</feature>
<gene>
    <name evidence="19" type="primary">HEM2</name>
    <name evidence="19" type="ORF">CcCBS67573_g05821</name>
</gene>
<comment type="function">
    <text evidence="12">Catalyzes an early step in the biosynthesis of tetrapyrroles. Binds two molecules of 5-aminolevulinate per subunit, each at a distinct site, and catalyzes their condensation to form porphobilinogen.</text>
</comment>
<comment type="similarity">
    <text evidence="3 18">Belongs to the ALAD family.</text>
</comment>
<evidence type="ECO:0000256" key="13">
    <source>
        <dbReference type="ARBA" id="ARBA00047651"/>
    </source>
</evidence>
<evidence type="ECO:0000256" key="15">
    <source>
        <dbReference type="PIRSR" id="PIRSR001415-2"/>
    </source>
</evidence>
<evidence type="ECO:0000256" key="6">
    <source>
        <dbReference type="ARBA" id="ARBA00020771"/>
    </source>
</evidence>